<keyword evidence="2" id="KW-1185">Reference proteome</keyword>
<proteinExistence type="predicted"/>
<dbReference type="Proteomes" id="UP000187429">
    <property type="component" value="Unassembled WGS sequence"/>
</dbReference>
<accession>A0A1R1YPW1</accession>
<gene>
    <name evidence="1" type="ORF">AYI69_g1595</name>
</gene>
<sequence>MFQAFGGQPIGLDNSTLPQNQDIPLKPAFRTPFPILPPDHPTPLSRNLVCKYLVLATLRPWKKLYSFLSICKLKIALHRISFALSSLHGL</sequence>
<name>A0A1R1YPW1_9FUNG</name>
<reference evidence="2" key="1">
    <citation type="submission" date="2017-01" db="EMBL/GenBank/DDBJ databases">
        <authorList>
            <person name="Wang Y."/>
            <person name="White M."/>
            <person name="Kvist S."/>
            <person name="Moncalvo J.-M."/>
        </authorList>
    </citation>
    <scope>NUCLEOTIDE SEQUENCE [LARGE SCALE GENOMIC DNA]</scope>
    <source>
        <strain evidence="2">ID-206-W2</strain>
    </source>
</reference>
<organism evidence="1 2">
    <name type="scientific">Smittium culicis</name>
    <dbReference type="NCBI Taxonomy" id="133412"/>
    <lineage>
        <taxon>Eukaryota</taxon>
        <taxon>Fungi</taxon>
        <taxon>Fungi incertae sedis</taxon>
        <taxon>Zoopagomycota</taxon>
        <taxon>Kickxellomycotina</taxon>
        <taxon>Harpellomycetes</taxon>
        <taxon>Harpellales</taxon>
        <taxon>Legeriomycetaceae</taxon>
        <taxon>Smittium</taxon>
    </lineage>
</organism>
<protein>
    <submittedName>
        <fullName evidence="1">Uncharacterized protein</fullName>
    </submittedName>
</protein>
<dbReference type="AlphaFoldDB" id="A0A1R1YPW1"/>
<evidence type="ECO:0000313" key="2">
    <source>
        <dbReference type="Proteomes" id="UP000187429"/>
    </source>
</evidence>
<comment type="caution">
    <text evidence="1">The sequence shown here is derived from an EMBL/GenBank/DDBJ whole genome shotgun (WGS) entry which is preliminary data.</text>
</comment>
<dbReference type="EMBL" id="LSSM01000434">
    <property type="protein sequence ID" value="OMJ28913.1"/>
    <property type="molecule type" value="Genomic_DNA"/>
</dbReference>
<evidence type="ECO:0000313" key="1">
    <source>
        <dbReference type="EMBL" id="OMJ28913.1"/>
    </source>
</evidence>